<dbReference type="Proteomes" id="UP001174997">
    <property type="component" value="Unassembled WGS sequence"/>
</dbReference>
<name>A0AA40D8U7_9PEZI</name>
<gene>
    <name evidence="1" type="ORF">QBC41DRAFT_137347</name>
</gene>
<protein>
    <submittedName>
        <fullName evidence="1">Uncharacterized protein</fullName>
    </submittedName>
</protein>
<accession>A0AA40D8U7</accession>
<keyword evidence="2" id="KW-1185">Reference proteome</keyword>
<dbReference type="AlphaFoldDB" id="A0AA40D8U7"/>
<reference evidence="1" key="1">
    <citation type="submission" date="2023-06" db="EMBL/GenBank/DDBJ databases">
        <title>Genome-scale phylogeny and comparative genomics of the fungal order Sordariales.</title>
        <authorList>
            <consortium name="Lawrence Berkeley National Laboratory"/>
            <person name="Hensen N."/>
            <person name="Bonometti L."/>
            <person name="Westerberg I."/>
            <person name="Brannstrom I.O."/>
            <person name="Guillou S."/>
            <person name="Cros-Aarteil S."/>
            <person name="Calhoun S."/>
            <person name="Haridas S."/>
            <person name="Kuo A."/>
            <person name="Mondo S."/>
            <person name="Pangilinan J."/>
            <person name="Riley R."/>
            <person name="Labutti K."/>
            <person name="Andreopoulos B."/>
            <person name="Lipzen A."/>
            <person name="Chen C."/>
            <person name="Yanf M."/>
            <person name="Daum C."/>
            <person name="Ng V."/>
            <person name="Clum A."/>
            <person name="Steindorff A."/>
            <person name="Ohm R."/>
            <person name="Martin F."/>
            <person name="Silar P."/>
            <person name="Natvig D."/>
            <person name="Lalanne C."/>
            <person name="Gautier V."/>
            <person name="Ament-Velasquez S.L."/>
            <person name="Kruys A."/>
            <person name="Hutchinson M.I."/>
            <person name="Powell A.J."/>
            <person name="Barry K."/>
            <person name="Miller A.N."/>
            <person name="Grigoriev I.V."/>
            <person name="Debuchy R."/>
            <person name="Gladieux P."/>
            <person name="Thoren M.H."/>
            <person name="Johannesson H."/>
        </authorList>
    </citation>
    <scope>NUCLEOTIDE SEQUENCE</scope>
    <source>
        <strain evidence="1">CBS 307.81</strain>
    </source>
</reference>
<comment type="caution">
    <text evidence="1">The sequence shown here is derived from an EMBL/GenBank/DDBJ whole genome shotgun (WGS) entry which is preliminary data.</text>
</comment>
<proteinExistence type="predicted"/>
<evidence type="ECO:0000313" key="1">
    <source>
        <dbReference type="EMBL" id="KAK0667539.1"/>
    </source>
</evidence>
<evidence type="ECO:0000313" key="2">
    <source>
        <dbReference type="Proteomes" id="UP001174997"/>
    </source>
</evidence>
<dbReference type="EMBL" id="JAULSY010000070">
    <property type="protein sequence ID" value="KAK0667539.1"/>
    <property type="molecule type" value="Genomic_DNA"/>
</dbReference>
<sequence>MCTYALIYRLLTLKKQISQCHAVIPRFRLPSYLIISSKPLHRPPCPRGFPCTLGLRQLTGSQPCDHTRSGGHKQKLFFSSFLIQRPTGTTRRATAKQDKLREIESRHSSSALLQQNLPLPPHPAVNPAFAETPPLIEGLSQARMPAGSLLFALQQVRLTFVFFDEAPPPRPACNGPPLDYVYVFLTAVVLSTLSRGVYVGIARVHIEKPDRYISREPESGAAPLLSMFFFFDLTGRTGLLTLRSRCRAGHGEKWKEGD</sequence>
<organism evidence="1 2">
    <name type="scientific">Cercophora samala</name>
    <dbReference type="NCBI Taxonomy" id="330535"/>
    <lineage>
        <taxon>Eukaryota</taxon>
        <taxon>Fungi</taxon>
        <taxon>Dikarya</taxon>
        <taxon>Ascomycota</taxon>
        <taxon>Pezizomycotina</taxon>
        <taxon>Sordariomycetes</taxon>
        <taxon>Sordariomycetidae</taxon>
        <taxon>Sordariales</taxon>
        <taxon>Lasiosphaeriaceae</taxon>
        <taxon>Cercophora</taxon>
    </lineage>
</organism>